<dbReference type="SUPFAM" id="SSF102886">
    <property type="entry name" value="Coproporphyrinogen III oxidase"/>
    <property type="match status" value="1"/>
</dbReference>
<dbReference type="GO" id="GO:0006782">
    <property type="term" value="P:protoporphyrinogen IX biosynthetic process"/>
    <property type="evidence" value="ECO:0007669"/>
    <property type="project" value="TreeGrafter"/>
</dbReference>
<dbReference type="NCBIfam" id="NF003727">
    <property type="entry name" value="PRK05330.1"/>
    <property type="match status" value="1"/>
</dbReference>
<evidence type="ECO:0000256" key="7">
    <source>
        <dbReference type="ARBA" id="ARBA00023244"/>
    </source>
</evidence>
<dbReference type="InterPro" id="IPR036406">
    <property type="entry name" value="Coprogen_oxidase_aer_sf"/>
</dbReference>
<dbReference type="eggNOG" id="COG0408">
    <property type="taxonomic scope" value="Bacteria"/>
</dbReference>
<protein>
    <recommendedName>
        <fullName evidence="4">coproporphyrinogen oxidase</fullName>
        <ecNumber evidence="4">1.3.3.3</ecNumber>
    </recommendedName>
</protein>
<dbReference type="HOGENOM" id="CLU_026169_0_1_5"/>
<comment type="subunit">
    <text evidence="3">Homodimer.</text>
</comment>
<dbReference type="PANTHER" id="PTHR10755">
    <property type="entry name" value="COPROPORPHYRINOGEN III OXIDASE, MITOCHONDRIAL"/>
    <property type="match status" value="1"/>
</dbReference>
<evidence type="ECO:0000256" key="5">
    <source>
        <dbReference type="ARBA" id="ARBA00023002"/>
    </source>
</evidence>
<keyword evidence="5 8" id="KW-0560">Oxidoreductase</keyword>
<evidence type="ECO:0000256" key="4">
    <source>
        <dbReference type="ARBA" id="ARBA00012869"/>
    </source>
</evidence>
<proteinExistence type="inferred from homology"/>
<dbReference type="OrthoDB" id="9777553at2"/>
<dbReference type="EC" id="1.3.3.3" evidence="4"/>
<dbReference type="PIRSF" id="PIRSF000166">
    <property type="entry name" value="Coproporphyri_ox"/>
    <property type="match status" value="1"/>
</dbReference>
<evidence type="ECO:0000256" key="3">
    <source>
        <dbReference type="ARBA" id="ARBA00011738"/>
    </source>
</evidence>
<dbReference type="GO" id="GO:0004109">
    <property type="term" value="F:coproporphyrinogen oxidase activity"/>
    <property type="evidence" value="ECO:0007669"/>
    <property type="project" value="UniProtKB-EC"/>
</dbReference>
<dbReference type="PRINTS" id="PR00073">
    <property type="entry name" value="COPRGNOXDASE"/>
</dbReference>
<gene>
    <name evidence="8" type="ordered locus">RPE_1317</name>
</gene>
<dbReference type="InterPro" id="IPR001260">
    <property type="entry name" value="Coprogen_oxidase_aer"/>
</dbReference>
<dbReference type="PANTHER" id="PTHR10755:SF0">
    <property type="entry name" value="OXYGEN-DEPENDENT COPROPORPHYRINOGEN-III OXIDASE, MITOCHONDRIAL"/>
    <property type="match status" value="1"/>
</dbReference>
<comment type="pathway">
    <text evidence="1">Porphyrin-containing compound metabolism; protoporphyrin-IX biosynthesis; protoporphyrinogen-IX from coproporphyrinogen-III (O2 route): step 1/1.</text>
</comment>
<keyword evidence="6" id="KW-0350">Heme biosynthesis</keyword>
<name>Q07S15_RHOP5</name>
<evidence type="ECO:0000256" key="1">
    <source>
        <dbReference type="ARBA" id="ARBA00005168"/>
    </source>
</evidence>
<dbReference type="EMBL" id="CP000463">
    <property type="protein sequence ID" value="ABJ05269.1"/>
    <property type="molecule type" value="Genomic_DNA"/>
</dbReference>
<keyword evidence="7" id="KW-0627">Porphyrin biosynthesis</keyword>
<accession>Q07S15</accession>
<evidence type="ECO:0000256" key="6">
    <source>
        <dbReference type="ARBA" id="ARBA00023133"/>
    </source>
</evidence>
<reference evidence="8" key="1">
    <citation type="submission" date="2006-09" db="EMBL/GenBank/DDBJ databases">
        <title>Complete sequence of Rhodopseudomonas palustris BisA53.</title>
        <authorList>
            <consortium name="US DOE Joint Genome Institute"/>
            <person name="Copeland A."/>
            <person name="Lucas S."/>
            <person name="Lapidus A."/>
            <person name="Barry K."/>
            <person name="Detter J.C."/>
            <person name="Glavina del Rio T."/>
            <person name="Hammon N."/>
            <person name="Israni S."/>
            <person name="Dalin E."/>
            <person name="Tice H."/>
            <person name="Pitluck S."/>
            <person name="Chain P."/>
            <person name="Malfatti S."/>
            <person name="Shin M."/>
            <person name="Vergez L."/>
            <person name="Schmutz J."/>
            <person name="Larimer F."/>
            <person name="Land M."/>
            <person name="Hauser L."/>
            <person name="Pelletier D.A."/>
            <person name="Kyrpides N."/>
            <person name="Kim E."/>
            <person name="Harwood C.S."/>
            <person name="Oda Y."/>
            <person name="Richardson P."/>
        </authorList>
    </citation>
    <scope>NUCLEOTIDE SEQUENCE [LARGE SCALE GENOMIC DNA]</scope>
    <source>
        <strain evidence="8">BisA53</strain>
    </source>
</reference>
<evidence type="ECO:0000313" key="8">
    <source>
        <dbReference type="EMBL" id="ABJ05269.1"/>
    </source>
</evidence>
<dbReference type="AlphaFoldDB" id="Q07S15"/>
<evidence type="ECO:0000256" key="2">
    <source>
        <dbReference type="ARBA" id="ARBA00010644"/>
    </source>
</evidence>
<dbReference type="KEGG" id="rpe:RPE_1317"/>
<dbReference type="Gene3D" id="3.40.1500.10">
    <property type="entry name" value="Coproporphyrinogen III oxidase, aerobic"/>
    <property type="match status" value="1"/>
</dbReference>
<organism evidence="8">
    <name type="scientific">Rhodopseudomonas palustris (strain BisA53)</name>
    <dbReference type="NCBI Taxonomy" id="316055"/>
    <lineage>
        <taxon>Bacteria</taxon>
        <taxon>Pseudomonadati</taxon>
        <taxon>Pseudomonadota</taxon>
        <taxon>Alphaproteobacteria</taxon>
        <taxon>Hyphomicrobiales</taxon>
        <taxon>Nitrobacteraceae</taxon>
        <taxon>Rhodopseudomonas</taxon>
    </lineage>
</organism>
<dbReference type="GO" id="GO:0005737">
    <property type="term" value="C:cytoplasm"/>
    <property type="evidence" value="ECO:0007669"/>
    <property type="project" value="TreeGrafter"/>
</dbReference>
<dbReference type="STRING" id="316055.RPE_1317"/>
<dbReference type="Pfam" id="PF01218">
    <property type="entry name" value="Coprogen_oxidas"/>
    <property type="match status" value="1"/>
</dbReference>
<sequence>MTIDTDAPPQLGTQVEQQRAQARAWFEGLRDRICAEIEQLEREAPANLYPGAPATFTYKPWQRQTGQGGGVGGFLSGGRLFEKIGIHTSSANGRLSPEMAKTLPGDGKQLDYVSTSISLIMHPRSPRVPTTHMNTRFLCTSQGWFGGGSDLTPMLPEHRSQDAEDAVIFHAAMKRACDAHDPGYYAKFKPWADDYFYLPHRQAARGVGGIFYDHLNTGSFERDFAFTRDVGLALLDVYPRIVRKRMVEPWTEAERAQQLACRALYVEFNLLYDRGTMFGLQTGGNVETIMSSMPPLVSWN</sequence>
<comment type="similarity">
    <text evidence="2">Belongs to the aerobic coproporphyrinogen-III oxidase family.</text>
</comment>